<evidence type="ECO:0000256" key="1">
    <source>
        <dbReference type="SAM" id="MobiDB-lite"/>
    </source>
</evidence>
<evidence type="ECO:0000313" key="2">
    <source>
        <dbReference type="EMBL" id="RKQ87735.1"/>
    </source>
</evidence>
<comment type="caution">
    <text evidence="2">The sequence shown here is derived from an EMBL/GenBank/DDBJ whole genome shotgun (WGS) entry which is preliminary data.</text>
</comment>
<dbReference type="RefSeq" id="WP_147448025.1">
    <property type="nucleotide sequence ID" value="NZ_RBIL01000002.1"/>
</dbReference>
<accession>A0A660L330</accession>
<evidence type="ECO:0000313" key="3">
    <source>
        <dbReference type="Proteomes" id="UP000278962"/>
    </source>
</evidence>
<name>A0A660L330_9ACTN</name>
<protein>
    <submittedName>
        <fullName evidence="2">Uncharacterized protein</fullName>
    </submittedName>
</protein>
<dbReference type="EMBL" id="RBIL01000002">
    <property type="protein sequence ID" value="RKQ87735.1"/>
    <property type="molecule type" value="Genomic_DNA"/>
</dbReference>
<feature type="region of interest" description="Disordered" evidence="1">
    <location>
        <begin position="1"/>
        <end position="24"/>
    </location>
</feature>
<feature type="compositionally biased region" description="Polar residues" evidence="1">
    <location>
        <begin position="1"/>
        <end position="10"/>
    </location>
</feature>
<reference evidence="2 3" key="1">
    <citation type="submission" date="2018-10" db="EMBL/GenBank/DDBJ databases">
        <title>Genomic Encyclopedia of Archaeal and Bacterial Type Strains, Phase II (KMG-II): from individual species to whole genera.</title>
        <authorList>
            <person name="Goeker M."/>
        </authorList>
    </citation>
    <scope>NUCLEOTIDE SEQUENCE [LARGE SCALE GENOMIC DNA]</scope>
    <source>
        <strain evidence="2 3">DSM 14954</strain>
    </source>
</reference>
<organism evidence="2 3">
    <name type="scientific">Solirubrobacter pauli</name>
    <dbReference type="NCBI Taxonomy" id="166793"/>
    <lineage>
        <taxon>Bacteria</taxon>
        <taxon>Bacillati</taxon>
        <taxon>Actinomycetota</taxon>
        <taxon>Thermoleophilia</taxon>
        <taxon>Solirubrobacterales</taxon>
        <taxon>Solirubrobacteraceae</taxon>
        <taxon>Solirubrobacter</taxon>
    </lineage>
</organism>
<gene>
    <name evidence="2" type="ORF">C8N24_5764</name>
</gene>
<dbReference type="OrthoDB" id="5244505at2"/>
<dbReference type="AlphaFoldDB" id="A0A660L330"/>
<dbReference type="Proteomes" id="UP000278962">
    <property type="component" value="Unassembled WGS sequence"/>
</dbReference>
<sequence length="88" mass="9991">MSSDIHQVSLLSVEPTAPSTRRTTAKGIAAGDIVEVDKRGRRFHALVLEMQQLESNRFELSVRPLDSRISYRTATVREVVEVWRRAGR</sequence>
<keyword evidence="3" id="KW-1185">Reference proteome</keyword>
<proteinExistence type="predicted"/>